<dbReference type="HAMAP" id="MF_00044">
    <property type="entry name" value="Asp_tRNA_synth_type1"/>
    <property type="match status" value="1"/>
</dbReference>
<dbReference type="CDD" id="cd04317">
    <property type="entry name" value="EcAspRS_like_N"/>
    <property type="match status" value="1"/>
</dbReference>
<reference evidence="9 10" key="1">
    <citation type="submission" date="2011-06" db="EMBL/GenBank/DDBJ databases">
        <title>The Genome Sequence of Collinsella tanakaei YIT 12063.</title>
        <authorList>
            <consortium name="The Broad Institute Genome Sequencing Platform"/>
            <person name="Earl A."/>
            <person name="Ward D."/>
            <person name="Feldgarden M."/>
            <person name="Gevers D."/>
            <person name="Morotomi M."/>
            <person name="Young S.K."/>
            <person name="Zeng Q."/>
            <person name="Gargeya S."/>
            <person name="Fitzgerald M."/>
            <person name="Haas B."/>
            <person name="Abouelleil A."/>
            <person name="Alvarado L."/>
            <person name="Arachchi H.M."/>
            <person name="Berlin A."/>
            <person name="Brown A."/>
            <person name="Chapman S.B."/>
            <person name="Chen Z."/>
            <person name="Dunbar C."/>
            <person name="Freedman E."/>
            <person name="Gearin G."/>
            <person name="Gellesch M."/>
            <person name="Goldberg J."/>
            <person name="Griggs A."/>
            <person name="Gujja S."/>
            <person name="Heiman D."/>
            <person name="Howarth C."/>
            <person name="Larson L."/>
            <person name="Lui A."/>
            <person name="MacDonald P.J.P."/>
            <person name="Mehta T."/>
            <person name="Montmayeur A."/>
            <person name="Murphy C."/>
            <person name="Neiman D."/>
            <person name="Pearson M."/>
            <person name="Priest M."/>
            <person name="Roberts A."/>
            <person name="Saif S."/>
            <person name="Shea T."/>
            <person name="Shenoy N."/>
            <person name="Sisk P."/>
            <person name="Stolte C."/>
            <person name="Sykes S."/>
            <person name="Wortman J."/>
            <person name="Nusbaum C."/>
            <person name="Birren B."/>
        </authorList>
    </citation>
    <scope>NUCLEOTIDE SEQUENCE [LARGE SCALE GENOMIC DNA]</scope>
    <source>
        <strain evidence="9 10">YIT 12063</strain>
    </source>
</reference>
<dbReference type="GeneID" id="62758474"/>
<feature type="binding site" evidence="7">
    <location>
        <position position="495"/>
    </location>
    <ligand>
        <name>L-aspartate</name>
        <dbReference type="ChEBI" id="CHEBI:29991"/>
    </ligand>
</feature>
<protein>
    <recommendedName>
        <fullName evidence="7">Aspartate--tRNA(Asp/Asn) ligase</fullName>
        <ecNumber evidence="7">6.1.1.23</ecNumber>
    </recommendedName>
    <alternativeName>
        <fullName evidence="7">Aspartyl-tRNA synthetase</fullName>
        <shortName evidence="7">AspRS</shortName>
    </alternativeName>
    <alternativeName>
        <fullName evidence="7">Non-discriminating aspartyl-tRNA synthetase</fullName>
        <shortName evidence="7">ND-AspRS</shortName>
    </alternativeName>
</protein>
<keyword evidence="6 7" id="KW-0030">Aminoacyl-tRNA synthetase</keyword>
<dbReference type="InterPro" id="IPR002312">
    <property type="entry name" value="Asp/Asn-tRNA-synth_IIb"/>
</dbReference>
<evidence type="ECO:0000256" key="4">
    <source>
        <dbReference type="ARBA" id="ARBA00022840"/>
    </source>
</evidence>
<dbReference type="SUPFAM" id="SSF50249">
    <property type="entry name" value="Nucleic acid-binding proteins"/>
    <property type="match status" value="1"/>
</dbReference>
<dbReference type="GO" id="GO:0005524">
    <property type="term" value="F:ATP binding"/>
    <property type="evidence" value="ECO:0007669"/>
    <property type="project" value="UniProtKB-UniRule"/>
</dbReference>
<organism evidence="9 10">
    <name type="scientific">Collinsella tanakaei YIT 12063</name>
    <dbReference type="NCBI Taxonomy" id="742742"/>
    <lineage>
        <taxon>Bacteria</taxon>
        <taxon>Bacillati</taxon>
        <taxon>Actinomycetota</taxon>
        <taxon>Coriobacteriia</taxon>
        <taxon>Coriobacteriales</taxon>
        <taxon>Coriobacteriaceae</taxon>
        <taxon>Collinsella</taxon>
    </lineage>
</organism>
<feature type="binding site" evidence="7">
    <location>
        <position position="488"/>
    </location>
    <ligand>
        <name>ATP</name>
        <dbReference type="ChEBI" id="CHEBI:30616"/>
    </ligand>
</feature>
<keyword evidence="10" id="KW-1185">Reference proteome</keyword>
<dbReference type="InterPro" id="IPR004364">
    <property type="entry name" value="Aa-tRNA-synt_II"/>
</dbReference>
<feature type="binding site" evidence="7">
    <location>
        <position position="181"/>
    </location>
    <ligand>
        <name>L-aspartate</name>
        <dbReference type="ChEBI" id="CHEBI:29991"/>
    </ligand>
</feature>
<dbReference type="STRING" id="742742.HMPREF9452_00713"/>
<dbReference type="OrthoDB" id="9802326at2"/>
<dbReference type="Gene3D" id="3.30.1360.30">
    <property type="entry name" value="GAD-like domain"/>
    <property type="match status" value="1"/>
</dbReference>
<dbReference type="Gene3D" id="3.30.930.10">
    <property type="entry name" value="Bira Bifunctional Protein, Domain 2"/>
    <property type="match status" value="1"/>
</dbReference>
<evidence type="ECO:0000256" key="1">
    <source>
        <dbReference type="ARBA" id="ARBA00006303"/>
    </source>
</evidence>
<accession>G1WHG3</accession>
<keyword evidence="4 7" id="KW-0067">ATP-binding</keyword>
<evidence type="ECO:0000256" key="3">
    <source>
        <dbReference type="ARBA" id="ARBA00022741"/>
    </source>
</evidence>
<keyword evidence="3 7" id="KW-0547">Nucleotide-binding</keyword>
<evidence type="ECO:0000256" key="7">
    <source>
        <dbReference type="HAMAP-Rule" id="MF_00044"/>
    </source>
</evidence>
<dbReference type="Pfam" id="PF00152">
    <property type="entry name" value="tRNA-synt_2"/>
    <property type="match status" value="1"/>
</dbReference>
<comment type="catalytic activity">
    <reaction evidence="7">
        <text>tRNA(Asx) + L-aspartate + ATP = L-aspartyl-tRNA(Asx) + AMP + diphosphate</text>
        <dbReference type="Rhea" id="RHEA:18349"/>
        <dbReference type="Rhea" id="RHEA-COMP:9710"/>
        <dbReference type="Rhea" id="RHEA-COMP:9711"/>
        <dbReference type="ChEBI" id="CHEBI:29991"/>
        <dbReference type="ChEBI" id="CHEBI:30616"/>
        <dbReference type="ChEBI" id="CHEBI:33019"/>
        <dbReference type="ChEBI" id="CHEBI:78442"/>
        <dbReference type="ChEBI" id="CHEBI:78516"/>
        <dbReference type="ChEBI" id="CHEBI:456215"/>
        <dbReference type="EC" id="6.1.1.23"/>
    </reaction>
</comment>
<proteinExistence type="inferred from homology"/>
<dbReference type="InterPro" id="IPR004365">
    <property type="entry name" value="NA-bd_OB_tRNA"/>
</dbReference>
<dbReference type="PROSITE" id="PS50862">
    <property type="entry name" value="AA_TRNA_LIGASE_II"/>
    <property type="match status" value="1"/>
</dbReference>
<feature type="binding site" evidence="7">
    <location>
        <begin position="540"/>
        <end position="543"/>
    </location>
    <ligand>
        <name>ATP</name>
        <dbReference type="ChEBI" id="CHEBI:30616"/>
    </ligand>
</feature>
<dbReference type="SUPFAM" id="SSF55261">
    <property type="entry name" value="GAD domain-like"/>
    <property type="match status" value="1"/>
</dbReference>
<feature type="site" description="Important for tRNA non-discrimination" evidence="7">
    <location>
        <position position="36"/>
    </location>
</feature>
<dbReference type="AlphaFoldDB" id="G1WHG3"/>
<comment type="caution">
    <text evidence="9">The sequence shown here is derived from an EMBL/GenBank/DDBJ whole genome shotgun (WGS) entry which is preliminary data.</text>
</comment>
<dbReference type="InterPro" id="IPR047089">
    <property type="entry name" value="Asp-tRNA-ligase_1_N"/>
</dbReference>
<comment type="subcellular location">
    <subcellularLocation>
        <location evidence="7">Cytoplasm</location>
    </subcellularLocation>
</comment>
<dbReference type="GO" id="GO:0006422">
    <property type="term" value="P:aspartyl-tRNA aminoacylation"/>
    <property type="evidence" value="ECO:0007669"/>
    <property type="project" value="UniProtKB-UniRule"/>
</dbReference>
<dbReference type="GO" id="GO:0004815">
    <property type="term" value="F:aspartate-tRNA ligase activity"/>
    <property type="evidence" value="ECO:0007669"/>
    <property type="project" value="UniProtKB-UniRule"/>
</dbReference>
<dbReference type="EMBL" id="ADLS01000009">
    <property type="protein sequence ID" value="EGX67011.1"/>
    <property type="molecule type" value="Genomic_DNA"/>
</dbReference>
<evidence type="ECO:0000256" key="5">
    <source>
        <dbReference type="ARBA" id="ARBA00022917"/>
    </source>
</evidence>
<feature type="binding site" evidence="7">
    <location>
        <position position="236"/>
    </location>
    <ligand>
        <name>ATP</name>
        <dbReference type="ChEBI" id="CHEBI:30616"/>
    </ligand>
</feature>
<dbReference type="InterPro" id="IPR006195">
    <property type="entry name" value="aa-tRNA-synth_II"/>
</dbReference>
<comment type="similarity">
    <text evidence="1 7">Belongs to the class-II aminoacyl-tRNA synthetase family. Type 1 subfamily.</text>
</comment>
<evidence type="ECO:0000259" key="8">
    <source>
        <dbReference type="PROSITE" id="PS50862"/>
    </source>
</evidence>
<dbReference type="Gene3D" id="2.40.50.140">
    <property type="entry name" value="Nucleic acid-binding proteins"/>
    <property type="match status" value="1"/>
</dbReference>
<dbReference type="PRINTS" id="PR01042">
    <property type="entry name" value="TRNASYNTHASP"/>
</dbReference>
<evidence type="ECO:0000256" key="2">
    <source>
        <dbReference type="ARBA" id="ARBA00022598"/>
    </source>
</evidence>
<evidence type="ECO:0000313" key="9">
    <source>
        <dbReference type="EMBL" id="EGX67011.1"/>
    </source>
</evidence>
<dbReference type="PATRIC" id="fig|742742.3.peg.687"/>
<feature type="binding site" evidence="7">
    <location>
        <begin position="227"/>
        <end position="229"/>
    </location>
    <ligand>
        <name>ATP</name>
        <dbReference type="ChEBI" id="CHEBI:30616"/>
    </ligand>
</feature>
<dbReference type="Pfam" id="PF01336">
    <property type="entry name" value="tRNA_anti-codon"/>
    <property type="match status" value="1"/>
</dbReference>
<dbReference type="InterPro" id="IPR029351">
    <property type="entry name" value="GAD_dom"/>
</dbReference>
<feature type="domain" description="Aminoacyl-transfer RNA synthetases class-II family profile" evidence="8">
    <location>
        <begin position="148"/>
        <end position="561"/>
    </location>
</feature>
<evidence type="ECO:0000256" key="6">
    <source>
        <dbReference type="ARBA" id="ARBA00023146"/>
    </source>
</evidence>
<feature type="binding site" evidence="7">
    <location>
        <position position="454"/>
    </location>
    <ligand>
        <name>L-aspartate</name>
        <dbReference type="ChEBI" id="CHEBI:29991"/>
    </ligand>
</feature>
<dbReference type="GO" id="GO:0003676">
    <property type="term" value="F:nucleic acid binding"/>
    <property type="evidence" value="ECO:0007669"/>
    <property type="project" value="InterPro"/>
</dbReference>
<comment type="subunit">
    <text evidence="7">Homodimer.</text>
</comment>
<sequence>MTQIHSMHTHTCNELRLEHIGQEVTLTGWVWRRRDHGGLIFVDLRDREGVTQISFDPEHSGGTAFHAAETIRSEWPIKVTGVVRERPEGQSNAKLATGEIEVLVSHIEVLNTSKTPPFQIEDHIEAGEDIRLRYRYLDIRRPKMMANLQMRSDFTFAIREALHKRAFMEVETPSLFKSTPEGARDFLVPSRIQPGHFYALPQSPQLLKQLLMIGGVERYYQVAKCFRDEDLRADRQPEFTQVDIEMSFVEQDDVMSALEDVLRDAFAKMGVELPCPLRRMQYWDAMDTYGTDKPDTRYGMELHDVTDIFTNSSFKLFAGAANTDGQYVKALNAKGAGTWPRAKIDKLAGVAAEFGAKGLAWIAFREDGSINSPIVKFFTDEEMAALRAEMDAQPGDLVMFAVADRLGADEILGGMRCHMADALDVPREGHDFLWVVNFPLFHWDEDRKAYAAEHQPFTLPDTDDLEAIKANPLAAGSCTYDFVMDGYEAGGGGMRIHNAQMQLAMLEMLGFTEEGAREQFGFLMDALEFGAPPMGGFALGLDRVCMLLAGCDSIREVMAFPKTSSGSDLMSDAPSAVSARQLKEVGLRME</sequence>
<dbReference type="PANTHER" id="PTHR22594">
    <property type="entry name" value="ASPARTYL/LYSYL-TRNA SYNTHETASE"/>
    <property type="match status" value="1"/>
</dbReference>
<dbReference type="Proteomes" id="UP000004830">
    <property type="component" value="Unassembled WGS sequence"/>
</dbReference>
<dbReference type="PANTHER" id="PTHR22594:SF5">
    <property type="entry name" value="ASPARTATE--TRNA LIGASE, MITOCHONDRIAL"/>
    <property type="match status" value="1"/>
</dbReference>
<dbReference type="GO" id="GO:0005737">
    <property type="term" value="C:cytoplasm"/>
    <property type="evidence" value="ECO:0007669"/>
    <property type="project" value="UniProtKB-SubCell"/>
</dbReference>
<dbReference type="SUPFAM" id="SSF55681">
    <property type="entry name" value="Class II aaRS and biotin synthetases"/>
    <property type="match status" value="1"/>
</dbReference>
<keyword evidence="5 7" id="KW-0648">Protein biosynthesis</keyword>
<dbReference type="InterPro" id="IPR004524">
    <property type="entry name" value="Asp-tRNA-ligase_1"/>
</dbReference>
<dbReference type="InterPro" id="IPR012340">
    <property type="entry name" value="NA-bd_OB-fold"/>
</dbReference>
<feature type="site" description="Important for tRNA non-discrimination" evidence="7">
    <location>
        <position position="89"/>
    </location>
</feature>
<dbReference type="Pfam" id="PF02938">
    <property type="entry name" value="GAD"/>
    <property type="match status" value="1"/>
</dbReference>
<dbReference type="EC" id="6.1.1.23" evidence="7"/>
<dbReference type="NCBIfam" id="NF001750">
    <property type="entry name" value="PRK00476.1"/>
    <property type="match status" value="1"/>
</dbReference>
<name>G1WHG3_9ACTN</name>
<gene>
    <name evidence="7" type="primary">aspS</name>
    <name evidence="9" type="ORF">HMPREF9452_00713</name>
</gene>
<feature type="region of interest" description="Aspartate" evidence="7">
    <location>
        <begin position="205"/>
        <end position="208"/>
    </location>
</feature>
<dbReference type="RefSeq" id="WP_009140748.1">
    <property type="nucleotide sequence ID" value="NZ_JH126468.1"/>
</dbReference>
<evidence type="ECO:0000313" key="10">
    <source>
        <dbReference type="Proteomes" id="UP000004830"/>
    </source>
</evidence>
<dbReference type="NCBIfam" id="TIGR00459">
    <property type="entry name" value="aspS_bact"/>
    <property type="match status" value="1"/>
</dbReference>
<dbReference type="eggNOG" id="COG0173">
    <property type="taxonomic scope" value="Bacteria"/>
</dbReference>
<dbReference type="HOGENOM" id="CLU_014330_3_2_11"/>
<dbReference type="GO" id="GO:0050560">
    <property type="term" value="F:aspartate-tRNA(Asn) ligase activity"/>
    <property type="evidence" value="ECO:0007669"/>
    <property type="project" value="UniProtKB-EC"/>
</dbReference>
<dbReference type="InterPro" id="IPR004115">
    <property type="entry name" value="GAD-like_sf"/>
</dbReference>
<feature type="binding site" evidence="7">
    <location>
        <position position="227"/>
    </location>
    <ligand>
        <name>L-aspartate</name>
        <dbReference type="ChEBI" id="CHEBI:29991"/>
    </ligand>
</feature>
<comment type="function">
    <text evidence="7">Aspartyl-tRNA synthetase with relaxed tRNA specificity since it is able to aspartylate not only its cognate tRNA(Asp) but also tRNA(Asn). Reaction proceeds in two steps: L-aspartate is first activated by ATP to form Asp-AMP and then transferred to the acceptor end of tRNA(Asp/Asn).</text>
</comment>
<keyword evidence="2 7" id="KW-0436">Ligase</keyword>
<dbReference type="InterPro" id="IPR045864">
    <property type="entry name" value="aa-tRNA-synth_II/BPL/LPL"/>
</dbReference>
<keyword evidence="7" id="KW-0963">Cytoplasm</keyword>